<sequence length="225" mass="26272">MLEHKILIIEDERPIADILEYGLKKEYQVLSAYTGADGLKAAKEWKPDLVLLDWMLTDLSGTDVCKMLTEQYNIPIIMITARSSMEDKLYGLEVGADDYITKPFDIREVLARIHIILRRYEKGKKGVSEKDNLVIDDITISLSERTVYKEDEYIELTPKEFDLLLYLVKHPKQVFTRELLLEQVWGYDYLGDTRTIDIHVQRLRKKVGLESHLITVFRVGYKYVP</sequence>
<evidence type="ECO:0000313" key="13">
    <source>
        <dbReference type="Proteomes" id="UP000255036"/>
    </source>
</evidence>
<feature type="modified residue" description="4-aspartylphosphate" evidence="8">
    <location>
        <position position="53"/>
    </location>
</feature>
<dbReference type="SMART" id="SM00862">
    <property type="entry name" value="Trans_reg_C"/>
    <property type="match status" value="1"/>
</dbReference>
<protein>
    <recommendedName>
        <fullName evidence="1">Stage 0 sporulation protein A homolog</fullName>
    </recommendedName>
</protein>
<evidence type="ECO:0000256" key="8">
    <source>
        <dbReference type="PROSITE-ProRule" id="PRU00169"/>
    </source>
</evidence>
<dbReference type="PROSITE" id="PS50110">
    <property type="entry name" value="RESPONSE_REGULATORY"/>
    <property type="match status" value="1"/>
</dbReference>
<evidence type="ECO:0000256" key="3">
    <source>
        <dbReference type="ARBA" id="ARBA00023012"/>
    </source>
</evidence>
<dbReference type="InterPro" id="IPR001789">
    <property type="entry name" value="Sig_transdc_resp-reg_receiver"/>
</dbReference>
<dbReference type="GO" id="GO:0006355">
    <property type="term" value="P:regulation of DNA-templated transcription"/>
    <property type="evidence" value="ECO:0007669"/>
    <property type="project" value="InterPro"/>
</dbReference>
<evidence type="ECO:0000259" key="11">
    <source>
        <dbReference type="PROSITE" id="PS51755"/>
    </source>
</evidence>
<dbReference type="CDD" id="cd00383">
    <property type="entry name" value="trans_reg_C"/>
    <property type="match status" value="1"/>
</dbReference>
<dbReference type="FunFam" id="1.10.10.10:FF:000018">
    <property type="entry name" value="DNA-binding response regulator ResD"/>
    <property type="match status" value="1"/>
</dbReference>
<evidence type="ECO:0000259" key="10">
    <source>
        <dbReference type="PROSITE" id="PS50110"/>
    </source>
</evidence>
<keyword evidence="5 9" id="KW-0238">DNA-binding</keyword>
<dbReference type="PROSITE" id="PS51755">
    <property type="entry name" value="OMPR_PHOB"/>
    <property type="match status" value="1"/>
</dbReference>
<dbReference type="RefSeq" id="WP_115482662.1">
    <property type="nucleotide sequence ID" value="NZ_QRCT01000048.1"/>
</dbReference>
<dbReference type="Proteomes" id="UP000255036">
    <property type="component" value="Unassembled WGS sequence"/>
</dbReference>
<dbReference type="PANTHER" id="PTHR48111:SF40">
    <property type="entry name" value="PHOSPHATE REGULON TRANSCRIPTIONAL REGULATORY PROTEIN PHOB"/>
    <property type="match status" value="1"/>
</dbReference>
<dbReference type="Gene3D" id="6.10.250.690">
    <property type="match status" value="1"/>
</dbReference>
<feature type="DNA-binding region" description="OmpR/PhoB-type" evidence="9">
    <location>
        <begin position="130"/>
        <end position="225"/>
    </location>
</feature>
<gene>
    <name evidence="12" type="ORF">DWV06_13235</name>
</gene>
<dbReference type="PANTHER" id="PTHR48111">
    <property type="entry name" value="REGULATOR OF RPOS"/>
    <property type="match status" value="1"/>
</dbReference>
<dbReference type="InterPro" id="IPR039420">
    <property type="entry name" value="WalR-like"/>
</dbReference>
<dbReference type="Gene3D" id="1.10.10.10">
    <property type="entry name" value="Winged helix-like DNA-binding domain superfamily/Winged helix DNA-binding domain"/>
    <property type="match status" value="1"/>
</dbReference>
<evidence type="ECO:0000256" key="4">
    <source>
        <dbReference type="ARBA" id="ARBA00023015"/>
    </source>
</evidence>
<keyword evidence="2 8" id="KW-0597">Phosphoprotein</keyword>
<dbReference type="Gene3D" id="3.40.50.2300">
    <property type="match status" value="1"/>
</dbReference>
<keyword evidence="4" id="KW-0805">Transcription regulation</keyword>
<dbReference type="GO" id="GO:0005829">
    <property type="term" value="C:cytosol"/>
    <property type="evidence" value="ECO:0007669"/>
    <property type="project" value="TreeGrafter"/>
</dbReference>
<organism evidence="12 13">
    <name type="scientific">Anaerosacchariphilus polymeriproducens</name>
    <dbReference type="NCBI Taxonomy" id="1812858"/>
    <lineage>
        <taxon>Bacteria</taxon>
        <taxon>Bacillati</taxon>
        <taxon>Bacillota</taxon>
        <taxon>Clostridia</taxon>
        <taxon>Lachnospirales</taxon>
        <taxon>Lachnospiraceae</taxon>
        <taxon>Anaerosacchariphilus</taxon>
    </lineage>
</organism>
<dbReference type="InterPro" id="IPR036388">
    <property type="entry name" value="WH-like_DNA-bd_sf"/>
</dbReference>
<keyword evidence="6" id="KW-0804">Transcription</keyword>
<proteinExistence type="predicted"/>
<dbReference type="AlphaFoldDB" id="A0A371AT33"/>
<dbReference type="GO" id="GO:0032993">
    <property type="term" value="C:protein-DNA complex"/>
    <property type="evidence" value="ECO:0007669"/>
    <property type="project" value="TreeGrafter"/>
</dbReference>
<dbReference type="Pfam" id="PF00072">
    <property type="entry name" value="Response_reg"/>
    <property type="match status" value="1"/>
</dbReference>
<evidence type="ECO:0000256" key="5">
    <source>
        <dbReference type="ARBA" id="ARBA00023125"/>
    </source>
</evidence>
<keyword evidence="3" id="KW-0902">Two-component regulatory system</keyword>
<evidence type="ECO:0000313" key="12">
    <source>
        <dbReference type="EMBL" id="RDU22728.1"/>
    </source>
</evidence>
<dbReference type="OrthoDB" id="9790442at2"/>
<evidence type="ECO:0000256" key="9">
    <source>
        <dbReference type="PROSITE-ProRule" id="PRU01091"/>
    </source>
</evidence>
<evidence type="ECO:0000256" key="1">
    <source>
        <dbReference type="ARBA" id="ARBA00018672"/>
    </source>
</evidence>
<reference evidence="12 13" key="1">
    <citation type="submission" date="2018-07" db="EMBL/GenBank/DDBJ databases">
        <title>Anaerosacharophilus polymeroproducens gen. nov. sp. nov., an anaerobic bacterium isolated from salt field.</title>
        <authorList>
            <person name="Kim W."/>
            <person name="Yang S.-H."/>
            <person name="Oh J."/>
            <person name="Lee J.-H."/>
            <person name="Kwon K.K."/>
        </authorList>
    </citation>
    <scope>NUCLEOTIDE SEQUENCE [LARGE SCALE GENOMIC DNA]</scope>
    <source>
        <strain evidence="12 13">MCWD5</strain>
    </source>
</reference>
<dbReference type="CDD" id="cd17574">
    <property type="entry name" value="REC_OmpR"/>
    <property type="match status" value="1"/>
</dbReference>
<accession>A0A371AT33</accession>
<evidence type="ECO:0000256" key="2">
    <source>
        <dbReference type="ARBA" id="ARBA00022553"/>
    </source>
</evidence>
<name>A0A371AT33_9FIRM</name>
<keyword evidence="13" id="KW-1185">Reference proteome</keyword>
<evidence type="ECO:0000256" key="7">
    <source>
        <dbReference type="ARBA" id="ARBA00024867"/>
    </source>
</evidence>
<dbReference type="GO" id="GO:0000156">
    <property type="term" value="F:phosphorelay response regulator activity"/>
    <property type="evidence" value="ECO:0007669"/>
    <property type="project" value="TreeGrafter"/>
</dbReference>
<dbReference type="InterPro" id="IPR011006">
    <property type="entry name" value="CheY-like_superfamily"/>
</dbReference>
<dbReference type="SMART" id="SM00448">
    <property type="entry name" value="REC"/>
    <property type="match status" value="1"/>
</dbReference>
<dbReference type="GO" id="GO:0000976">
    <property type="term" value="F:transcription cis-regulatory region binding"/>
    <property type="evidence" value="ECO:0007669"/>
    <property type="project" value="TreeGrafter"/>
</dbReference>
<feature type="domain" description="OmpR/PhoB-type" evidence="11">
    <location>
        <begin position="130"/>
        <end position="225"/>
    </location>
</feature>
<dbReference type="SUPFAM" id="SSF52172">
    <property type="entry name" value="CheY-like"/>
    <property type="match status" value="1"/>
</dbReference>
<dbReference type="InterPro" id="IPR001867">
    <property type="entry name" value="OmpR/PhoB-type_DNA-bd"/>
</dbReference>
<dbReference type="Pfam" id="PF00486">
    <property type="entry name" value="Trans_reg_C"/>
    <property type="match status" value="1"/>
</dbReference>
<comment type="function">
    <text evidence="7">May play the central regulatory role in sporulation. It may be an element of the effector pathway responsible for the activation of sporulation genes in response to nutritional stress. Spo0A may act in concert with spo0H (a sigma factor) to control the expression of some genes that are critical to the sporulation process.</text>
</comment>
<feature type="domain" description="Response regulatory" evidence="10">
    <location>
        <begin position="5"/>
        <end position="117"/>
    </location>
</feature>
<dbReference type="EMBL" id="QRCT01000048">
    <property type="protein sequence ID" value="RDU22728.1"/>
    <property type="molecule type" value="Genomic_DNA"/>
</dbReference>
<comment type="caution">
    <text evidence="12">The sequence shown here is derived from an EMBL/GenBank/DDBJ whole genome shotgun (WGS) entry which is preliminary data.</text>
</comment>
<evidence type="ECO:0000256" key="6">
    <source>
        <dbReference type="ARBA" id="ARBA00023163"/>
    </source>
</evidence>